<reference evidence="6 7" key="1">
    <citation type="journal article" date="2007" name="Science">
        <title>The Chlamydomonas genome reveals the evolution of key animal and plant functions.</title>
        <authorList>
            <person name="Merchant S.S."/>
            <person name="Prochnik S.E."/>
            <person name="Vallon O."/>
            <person name="Harris E.H."/>
            <person name="Karpowicz S.J."/>
            <person name="Witman G.B."/>
            <person name="Terry A."/>
            <person name="Salamov A."/>
            <person name="Fritz-Laylin L.K."/>
            <person name="Marechal-Drouard L."/>
            <person name="Marshall W.F."/>
            <person name="Qu L.H."/>
            <person name="Nelson D.R."/>
            <person name="Sanderfoot A.A."/>
            <person name="Spalding M.H."/>
            <person name="Kapitonov V.V."/>
            <person name="Ren Q."/>
            <person name="Ferris P."/>
            <person name="Lindquist E."/>
            <person name="Shapiro H."/>
            <person name="Lucas S.M."/>
            <person name="Grimwood J."/>
            <person name="Schmutz J."/>
            <person name="Cardol P."/>
            <person name="Cerutti H."/>
            <person name="Chanfreau G."/>
            <person name="Chen C.L."/>
            <person name="Cognat V."/>
            <person name="Croft M.T."/>
            <person name="Dent R."/>
            <person name="Dutcher S."/>
            <person name="Fernandez E."/>
            <person name="Fukuzawa H."/>
            <person name="Gonzalez-Ballester D."/>
            <person name="Gonzalez-Halphen D."/>
            <person name="Hallmann A."/>
            <person name="Hanikenne M."/>
            <person name="Hippler M."/>
            <person name="Inwood W."/>
            <person name="Jabbari K."/>
            <person name="Kalanon M."/>
            <person name="Kuras R."/>
            <person name="Lefebvre P.A."/>
            <person name="Lemaire S.D."/>
            <person name="Lobanov A.V."/>
            <person name="Lohr M."/>
            <person name="Manuell A."/>
            <person name="Meier I."/>
            <person name="Mets L."/>
            <person name="Mittag M."/>
            <person name="Mittelmeier T."/>
            <person name="Moroney J.V."/>
            <person name="Moseley J."/>
            <person name="Napoli C."/>
            <person name="Nedelcu A.M."/>
            <person name="Niyogi K."/>
            <person name="Novoselov S.V."/>
            <person name="Paulsen I.T."/>
            <person name="Pazour G."/>
            <person name="Purton S."/>
            <person name="Ral J.P."/>
            <person name="Riano-Pachon D.M."/>
            <person name="Riekhof W."/>
            <person name="Rymarquis L."/>
            <person name="Schroda M."/>
            <person name="Stern D."/>
            <person name="Umen J."/>
            <person name="Willows R."/>
            <person name="Wilson N."/>
            <person name="Zimmer S.L."/>
            <person name="Allmer J."/>
            <person name="Balk J."/>
            <person name="Bisova K."/>
            <person name="Chen C.J."/>
            <person name="Elias M."/>
            <person name="Gendler K."/>
            <person name="Hauser C."/>
            <person name="Lamb M.R."/>
            <person name="Ledford H."/>
            <person name="Long J.C."/>
            <person name="Minagawa J."/>
            <person name="Page M.D."/>
            <person name="Pan J."/>
            <person name="Pootakham W."/>
            <person name="Roje S."/>
            <person name="Rose A."/>
            <person name="Stahlberg E."/>
            <person name="Terauchi A.M."/>
            <person name="Yang P."/>
            <person name="Ball S."/>
            <person name="Bowler C."/>
            <person name="Dieckmann C.L."/>
            <person name="Gladyshev V.N."/>
            <person name="Green P."/>
            <person name="Jorgensen R."/>
            <person name="Mayfield S."/>
            <person name="Mueller-Roeber B."/>
            <person name="Rajamani S."/>
            <person name="Sayre R.T."/>
            <person name="Brokstein P."/>
            <person name="Dubchak I."/>
            <person name="Goodstein D."/>
            <person name="Hornick L."/>
            <person name="Huang Y.W."/>
            <person name="Jhaveri J."/>
            <person name="Luo Y."/>
            <person name="Martinez D."/>
            <person name="Ngau W.C."/>
            <person name="Otillar B."/>
            <person name="Poliakov A."/>
            <person name="Porter A."/>
            <person name="Szajkowski L."/>
            <person name="Werner G."/>
            <person name="Zhou K."/>
            <person name="Grigoriev I.V."/>
            <person name="Rokhsar D.S."/>
            <person name="Grossman A.R."/>
        </authorList>
    </citation>
    <scope>NUCLEOTIDE SEQUENCE [LARGE SCALE GENOMIC DNA]</scope>
    <source>
        <strain evidence="7">CC-503</strain>
    </source>
</reference>
<feature type="compositionally biased region" description="Low complexity" evidence="3">
    <location>
        <begin position="124"/>
        <end position="153"/>
    </location>
</feature>
<dbReference type="PANTHER" id="PTHR15565">
    <property type="entry name" value="AATF PROTEIN APOPTOSIS ANTAGONIZING TRANSCRIPTION FACTOR"/>
    <property type="match status" value="1"/>
</dbReference>
<dbReference type="InterPro" id="IPR012617">
    <property type="entry name" value="AATF_C"/>
</dbReference>
<feature type="domain" description="Apoptosis-antagonizing transcription factor C-terminal" evidence="4">
    <location>
        <begin position="533"/>
        <end position="603"/>
    </location>
</feature>
<dbReference type="AlphaFoldDB" id="A0A2K3D0T5"/>
<sequence>MSGKRKSLRDEIADLLGPAPAREHDPDALDMGDGAQLADDGDYEEARRAPTRRAPENSMLMRGEIDLEDAAYRGRKSSRAAVFGEADDDDEEDDDEDDVDLDLGGSDDEDGDEDEEDEDEGGRRSAAARAGPSGRGTGQAAAATKGRRGAANGHAASGSEDGLGDADEDEEEGDDDEDGGDDEGAAGTGTGTEDGDEDEDGDGAAAAVAAAAKAARAATRRRATAGGDDDLDALEAEYEALQEEDEAQLMTLRQKGERDRVKGLAVRNQQALYERALEQRILLQRCLQASNGLPRPDTHAALVGTQPEVREGFADLASAARSTLTQLMELQHTLMARTPGIQLPAAAAPPAPSKRDAKRKRDQNADDEDEDDDEEQEEEEEEDGGAALESLWLRLSSQHEALTPYRDTALDSWHRRTVLSSGSGAMRNAGLRALNQSISSQVAALMRDPAKFIKRTRLTLSACPRVLCEPPHESAAATTAADPHAAADVEAETAALDGSSRRGGAAAGASASEARDVLEEERDGETYDDAEFYQQLLKEFLDKGMEGAAAGAPKAAKKRKLVDRRASKGRKLRYHVQEKLVAFMAPVDFEPPTFAAQLFANLFGHAGH</sequence>
<evidence type="ECO:0000256" key="2">
    <source>
        <dbReference type="SAM" id="Coils"/>
    </source>
</evidence>
<evidence type="ECO:0000313" key="6">
    <source>
        <dbReference type="EMBL" id="PNW74142.1"/>
    </source>
</evidence>
<name>A0A2K3D0T5_CHLRE</name>
<feature type="region of interest" description="Disordered" evidence="3">
    <location>
        <begin position="1"/>
        <end position="207"/>
    </location>
</feature>
<dbReference type="OMA" id="QHAMSTQ"/>
<feature type="region of interest" description="Disordered" evidence="3">
    <location>
        <begin position="344"/>
        <end position="385"/>
    </location>
</feature>
<evidence type="ECO:0000259" key="4">
    <source>
        <dbReference type="Pfam" id="PF08164"/>
    </source>
</evidence>
<evidence type="ECO:0000256" key="3">
    <source>
        <dbReference type="SAM" id="MobiDB-lite"/>
    </source>
</evidence>
<feature type="coiled-coil region" evidence="2">
    <location>
        <begin position="224"/>
        <end position="251"/>
    </location>
</feature>
<protein>
    <submittedName>
        <fullName evidence="6">Uncharacterized protein</fullName>
    </submittedName>
</protein>
<evidence type="ECO:0000313" key="7">
    <source>
        <dbReference type="Proteomes" id="UP000006906"/>
    </source>
</evidence>
<feature type="compositionally biased region" description="Acidic residues" evidence="3">
    <location>
        <begin position="85"/>
        <end position="120"/>
    </location>
</feature>
<dbReference type="STRING" id="3055.A0A2K3D0T5"/>
<dbReference type="InParanoid" id="A0A2K3D0T5"/>
<dbReference type="PANTHER" id="PTHR15565:SF0">
    <property type="entry name" value="PROTEIN AATF"/>
    <property type="match status" value="1"/>
</dbReference>
<dbReference type="InterPro" id="IPR025160">
    <property type="entry name" value="AATF"/>
</dbReference>
<dbReference type="PaxDb" id="3055-EDP09123"/>
<dbReference type="OrthoDB" id="5783963at2759"/>
<proteinExistence type="inferred from homology"/>
<feature type="compositionally biased region" description="Acidic residues" evidence="3">
    <location>
        <begin position="162"/>
        <end position="184"/>
    </location>
</feature>
<dbReference type="Gramene" id="PNW74142">
    <property type="protein sequence ID" value="PNW74142"/>
    <property type="gene ID" value="CHLRE_13g587000v5"/>
</dbReference>
<keyword evidence="7" id="KW-1185">Reference proteome</keyword>
<dbReference type="Proteomes" id="UP000006906">
    <property type="component" value="Chromosome 13"/>
</dbReference>
<organism evidence="6 7">
    <name type="scientific">Chlamydomonas reinhardtii</name>
    <name type="common">Chlamydomonas smithii</name>
    <dbReference type="NCBI Taxonomy" id="3055"/>
    <lineage>
        <taxon>Eukaryota</taxon>
        <taxon>Viridiplantae</taxon>
        <taxon>Chlorophyta</taxon>
        <taxon>core chlorophytes</taxon>
        <taxon>Chlorophyceae</taxon>
        <taxon>CS clade</taxon>
        <taxon>Chlamydomonadales</taxon>
        <taxon>Chlamydomonadaceae</taxon>
        <taxon>Chlamydomonas</taxon>
    </lineage>
</organism>
<dbReference type="Pfam" id="PF13339">
    <property type="entry name" value="AATF-Che1"/>
    <property type="match status" value="1"/>
</dbReference>
<dbReference type="FunCoup" id="A0A2K3D0T5">
    <property type="interactions" value="1679"/>
</dbReference>
<dbReference type="InterPro" id="IPR039223">
    <property type="entry name" value="AATF/Bfr2"/>
</dbReference>
<evidence type="ECO:0000259" key="5">
    <source>
        <dbReference type="Pfam" id="PF13339"/>
    </source>
</evidence>
<feature type="domain" description="AATF leucine zipper-containing" evidence="5">
    <location>
        <begin position="259"/>
        <end position="416"/>
    </location>
</feature>
<dbReference type="KEGG" id="cre:CHLRE_13g587000v5"/>
<accession>A0A2K3D0T5</accession>
<feature type="region of interest" description="Disordered" evidence="3">
    <location>
        <begin position="494"/>
        <end position="523"/>
    </location>
</feature>
<feature type="compositionally biased region" description="Low complexity" evidence="3">
    <location>
        <begin position="494"/>
        <end position="512"/>
    </location>
</feature>
<dbReference type="RefSeq" id="XP_042917659.1">
    <property type="nucleotide sequence ID" value="XM_043069684.1"/>
</dbReference>
<dbReference type="GeneID" id="5719424"/>
<dbReference type="GO" id="GO:0005730">
    <property type="term" value="C:nucleolus"/>
    <property type="evidence" value="ECO:0000318"/>
    <property type="project" value="GO_Central"/>
</dbReference>
<feature type="compositionally biased region" description="Acidic residues" evidence="3">
    <location>
        <begin position="365"/>
        <end position="384"/>
    </location>
</feature>
<dbReference type="Pfam" id="PF08164">
    <property type="entry name" value="TRAUB"/>
    <property type="match status" value="1"/>
</dbReference>
<gene>
    <name evidence="6" type="ORF">CHLRE_13g587000v5</name>
</gene>
<evidence type="ECO:0000256" key="1">
    <source>
        <dbReference type="ARBA" id="ARBA00008966"/>
    </source>
</evidence>
<comment type="similarity">
    <text evidence="1">Belongs to the AATF family.</text>
</comment>
<feature type="compositionally biased region" description="Acidic residues" evidence="3">
    <location>
        <begin position="193"/>
        <end position="202"/>
    </location>
</feature>
<dbReference type="EMBL" id="CM008974">
    <property type="protein sequence ID" value="PNW74142.1"/>
    <property type="molecule type" value="Genomic_DNA"/>
</dbReference>
<keyword evidence="2" id="KW-0175">Coiled coil</keyword>
<dbReference type="ExpressionAtlas" id="A0A2K3D0T5">
    <property type="expression patterns" value="baseline and differential"/>
</dbReference>